<keyword evidence="4" id="KW-1185">Reference proteome</keyword>
<proteinExistence type="predicted"/>
<reference evidence="4" key="1">
    <citation type="journal article" date="2020" name="Nat. Commun.">
        <title>Genome assembly of wild tea tree DASZ reveals pedigree and selection history of tea varieties.</title>
        <authorList>
            <person name="Zhang W."/>
            <person name="Zhang Y."/>
            <person name="Qiu H."/>
            <person name="Guo Y."/>
            <person name="Wan H."/>
            <person name="Zhang X."/>
            <person name="Scossa F."/>
            <person name="Alseekh S."/>
            <person name="Zhang Q."/>
            <person name="Wang P."/>
            <person name="Xu L."/>
            <person name="Schmidt M.H."/>
            <person name="Jia X."/>
            <person name="Li D."/>
            <person name="Zhu A."/>
            <person name="Guo F."/>
            <person name="Chen W."/>
            <person name="Ni D."/>
            <person name="Usadel B."/>
            <person name="Fernie A.R."/>
            <person name="Wen W."/>
        </authorList>
    </citation>
    <scope>NUCLEOTIDE SEQUENCE [LARGE SCALE GENOMIC DNA]</scope>
    <source>
        <strain evidence="4">cv. G240</strain>
    </source>
</reference>
<dbReference type="PROSITE" id="PS50102">
    <property type="entry name" value="RRM"/>
    <property type="match status" value="1"/>
</dbReference>
<dbReference type="InterPro" id="IPR000504">
    <property type="entry name" value="RRM_dom"/>
</dbReference>
<dbReference type="InterPro" id="IPR035979">
    <property type="entry name" value="RBD_domain_sf"/>
</dbReference>
<feature type="domain" description="RRM" evidence="2">
    <location>
        <begin position="1"/>
        <end position="46"/>
    </location>
</feature>
<evidence type="ECO:0000259" key="2">
    <source>
        <dbReference type="PROSITE" id="PS50102"/>
    </source>
</evidence>
<evidence type="ECO:0000256" key="1">
    <source>
        <dbReference type="PROSITE-ProRule" id="PRU00176"/>
    </source>
</evidence>
<gene>
    <name evidence="3" type="ORF">HYC85_011312</name>
</gene>
<dbReference type="Pfam" id="PF00076">
    <property type="entry name" value="RRM_1"/>
    <property type="match status" value="1"/>
</dbReference>
<organism evidence="3 4">
    <name type="scientific">Camellia sinensis</name>
    <name type="common">Tea plant</name>
    <name type="synonym">Thea sinensis</name>
    <dbReference type="NCBI Taxonomy" id="4442"/>
    <lineage>
        <taxon>Eukaryota</taxon>
        <taxon>Viridiplantae</taxon>
        <taxon>Streptophyta</taxon>
        <taxon>Embryophyta</taxon>
        <taxon>Tracheophyta</taxon>
        <taxon>Spermatophyta</taxon>
        <taxon>Magnoliopsida</taxon>
        <taxon>eudicotyledons</taxon>
        <taxon>Gunneridae</taxon>
        <taxon>Pentapetalae</taxon>
        <taxon>asterids</taxon>
        <taxon>Ericales</taxon>
        <taxon>Theaceae</taxon>
        <taxon>Camellia</taxon>
    </lineage>
</organism>
<dbReference type="AlphaFoldDB" id="A0A7J7H8Z8"/>
<dbReference type="Gene3D" id="3.30.70.330">
    <property type="match status" value="1"/>
</dbReference>
<accession>A0A7J7H8Z8</accession>
<name>A0A7J7H8Z8_CAMSI</name>
<dbReference type="SUPFAM" id="SSF54928">
    <property type="entry name" value="RNA-binding domain, RBD"/>
    <property type="match status" value="1"/>
</dbReference>
<keyword evidence="1" id="KW-0694">RNA-binding</keyword>
<dbReference type="GO" id="GO:0003723">
    <property type="term" value="F:RNA binding"/>
    <property type="evidence" value="ECO:0007669"/>
    <property type="project" value="UniProtKB-UniRule"/>
</dbReference>
<evidence type="ECO:0000313" key="4">
    <source>
        <dbReference type="Proteomes" id="UP000593564"/>
    </source>
</evidence>
<evidence type="ECO:0000313" key="3">
    <source>
        <dbReference type="EMBL" id="KAF5949319.1"/>
    </source>
</evidence>
<dbReference type="InterPro" id="IPR012677">
    <property type="entry name" value="Nucleotide-bd_a/b_plait_sf"/>
</dbReference>
<sequence>MLDPQGVSKGSGFVAFSTSVEATRALNAMNGKMIGHKPLYVAVAQRKDERRAQLQLIPFEIHFSGFATSSLPVSLSLSLQRTTIKFVIETLCLKHCGLP</sequence>
<protein>
    <recommendedName>
        <fullName evidence="2">RRM domain-containing protein</fullName>
    </recommendedName>
</protein>
<dbReference type="EMBL" id="JACBKZ010000005">
    <property type="protein sequence ID" value="KAF5949319.1"/>
    <property type="molecule type" value="Genomic_DNA"/>
</dbReference>
<reference evidence="3 4" key="2">
    <citation type="submission" date="2020-07" db="EMBL/GenBank/DDBJ databases">
        <title>Genome assembly of wild tea tree DASZ reveals pedigree and selection history of tea varieties.</title>
        <authorList>
            <person name="Zhang W."/>
        </authorList>
    </citation>
    <scope>NUCLEOTIDE SEQUENCE [LARGE SCALE GENOMIC DNA]</scope>
    <source>
        <strain evidence="4">cv. G240</strain>
        <tissue evidence="3">Leaf</tissue>
    </source>
</reference>
<comment type="caution">
    <text evidence="3">The sequence shown here is derived from an EMBL/GenBank/DDBJ whole genome shotgun (WGS) entry which is preliminary data.</text>
</comment>
<dbReference type="Proteomes" id="UP000593564">
    <property type="component" value="Unassembled WGS sequence"/>
</dbReference>